<evidence type="ECO:0000256" key="4">
    <source>
        <dbReference type="PIRNR" id="PIRNR006181"/>
    </source>
</evidence>
<dbReference type="SUPFAM" id="SSF55826">
    <property type="entry name" value="YbaK/ProRS associated domain"/>
    <property type="match status" value="1"/>
</dbReference>
<dbReference type="InterPro" id="IPR007214">
    <property type="entry name" value="YbaK/aa-tRNA-synth-assoc-dom"/>
</dbReference>
<dbReference type="InterPro" id="IPR036754">
    <property type="entry name" value="YbaK/aa-tRNA-synt-asso_dom_sf"/>
</dbReference>
<dbReference type="NCBIfam" id="TIGR00011">
    <property type="entry name" value="YbaK_EbsC"/>
    <property type="match status" value="1"/>
</dbReference>
<protein>
    <recommendedName>
        <fullName evidence="4">Cys-tRNA(Pro)/Cys-tRNA(Cys) deacylase</fullName>
        <ecNumber evidence="4">4.2.-.-</ecNumber>
    </recommendedName>
</protein>
<feature type="domain" description="YbaK/aminoacyl-tRNA synthetase-associated" evidence="5">
    <location>
        <begin position="31"/>
        <end position="144"/>
    </location>
</feature>
<evidence type="ECO:0000313" key="7">
    <source>
        <dbReference type="Proteomes" id="UP000273977"/>
    </source>
</evidence>
<keyword evidence="2 4" id="KW-0648">Protein biosynthesis</keyword>
<comment type="caution">
    <text evidence="6">The sequence shown here is derived from an EMBL/GenBank/DDBJ whole genome shotgun (WGS) entry which is preliminary data.</text>
</comment>
<evidence type="ECO:0000256" key="2">
    <source>
        <dbReference type="ARBA" id="ARBA00022917"/>
    </source>
</evidence>
<gene>
    <name evidence="6" type="primary">ybaK</name>
    <name evidence="6" type="ORF">EF384_06560</name>
</gene>
<evidence type="ECO:0000256" key="1">
    <source>
        <dbReference type="ARBA" id="ARBA00009798"/>
    </source>
</evidence>
<dbReference type="Proteomes" id="UP000273977">
    <property type="component" value="Unassembled WGS sequence"/>
</dbReference>
<keyword evidence="3 4" id="KW-0456">Lyase</keyword>
<dbReference type="CDD" id="cd00002">
    <property type="entry name" value="YbaK_deacylase"/>
    <property type="match status" value="1"/>
</dbReference>
<proteinExistence type="inferred from homology"/>
<comment type="similarity">
    <text evidence="1 4">Belongs to the prolyl-tRNA editing family. YbaK/EbsC subfamily.</text>
</comment>
<sequence>MAKAKKTNVMRILDQHKIAYEEKVLPDNFEVHNGEDVALALGIDPNKQFKTLVTQGKSKDYFVFLVPVNKELDLKAAAESVNEKNVHMIPQKDLEPLTGYVHGGCSPIGMKKEFTTVIDESALNYETITFSAGKRGFLLEAPVAPLKDVIKDLTYAPIMTD</sequence>
<dbReference type="GO" id="GO:0016829">
    <property type="term" value="F:lyase activity"/>
    <property type="evidence" value="ECO:0007669"/>
    <property type="project" value="UniProtKB-KW"/>
</dbReference>
<accession>A0A3N4GDY4</accession>
<dbReference type="PANTHER" id="PTHR30411:SF0">
    <property type="entry name" value="CYS-TRNA(PRO)_CYS-TRNA(CYS) DEACYLASE YBAK"/>
    <property type="match status" value="1"/>
</dbReference>
<evidence type="ECO:0000256" key="3">
    <source>
        <dbReference type="ARBA" id="ARBA00023239"/>
    </source>
</evidence>
<dbReference type="EC" id="4.2.-.-" evidence="4"/>
<reference evidence="6 7" key="1">
    <citation type="submission" date="2018-11" db="EMBL/GenBank/DDBJ databases">
        <title>Aerococcus sp. SJQ22, whole genome shotgun sequence.</title>
        <authorList>
            <person name="Sun L."/>
            <person name="Gao X."/>
            <person name="Chen W."/>
            <person name="Huang K."/>
        </authorList>
    </citation>
    <scope>NUCLEOTIDE SEQUENCE [LARGE SCALE GENOMIC DNA]</scope>
    <source>
        <strain evidence="6 7">SJQ22</strain>
    </source>
</reference>
<dbReference type="Pfam" id="PF04073">
    <property type="entry name" value="tRNA_edit"/>
    <property type="match status" value="1"/>
</dbReference>
<dbReference type="EMBL" id="RKMG01000019">
    <property type="protein sequence ID" value="RPA59587.1"/>
    <property type="molecule type" value="Genomic_DNA"/>
</dbReference>
<dbReference type="PANTHER" id="PTHR30411">
    <property type="entry name" value="CYTOPLASMIC PROTEIN"/>
    <property type="match status" value="1"/>
</dbReference>
<dbReference type="GO" id="GO:0002161">
    <property type="term" value="F:aminoacyl-tRNA deacylase activity"/>
    <property type="evidence" value="ECO:0007669"/>
    <property type="project" value="InterPro"/>
</dbReference>
<organism evidence="6 7">
    <name type="scientific">Aerococcus agrisoli</name>
    <dbReference type="NCBI Taxonomy" id="2487350"/>
    <lineage>
        <taxon>Bacteria</taxon>
        <taxon>Bacillati</taxon>
        <taxon>Bacillota</taxon>
        <taxon>Bacilli</taxon>
        <taxon>Lactobacillales</taxon>
        <taxon>Aerococcaceae</taxon>
        <taxon>Aerococcus</taxon>
    </lineage>
</organism>
<dbReference type="GO" id="GO:0006412">
    <property type="term" value="P:translation"/>
    <property type="evidence" value="ECO:0007669"/>
    <property type="project" value="UniProtKB-KW"/>
</dbReference>
<dbReference type="Gene3D" id="3.90.960.10">
    <property type="entry name" value="YbaK/aminoacyl-tRNA synthetase-associated domain"/>
    <property type="match status" value="1"/>
</dbReference>
<keyword evidence="7" id="KW-1185">Reference proteome</keyword>
<dbReference type="PIRSF" id="PIRSF006181">
    <property type="entry name" value="EbsC_YbaK"/>
    <property type="match status" value="1"/>
</dbReference>
<dbReference type="AlphaFoldDB" id="A0A3N4GDY4"/>
<name>A0A3N4GDY4_9LACT</name>
<evidence type="ECO:0000313" key="6">
    <source>
        <dbReference type="EMBL" id="RPA59587.1"/>
    </source>
</evidence>
<evidence type="ECO:0000259" key="5">
    <source>
        <dbReference type="Pfam" id="PF04073"/>
    </source>
</evidence>
<dbReference type="RefSeq" id="WP_123780455.1">
    <property type="nucleotide sequence ID" value="NZ_RKMG01000019.1"/>
</dbReference>
<dbReference type="InterPro" id="IPR004369">
    <property type="entry name" value="Prolyl-tRNA_editing_YbaK/EbsC"/>
</dbReference>
<dbReference type="OrthoDB" id="9809296at2"/>